<evidence type="ECO:0000256" key="7">
    <source>
        <dbReference type="ARBA" id="ARBA00022741"/>
    </source>
</evidence>
<accession>A0A0A0F420</accession>
<proteinExistence type="inferred from homology"/>
<evidence type="ECO:0000259" key="12">
    <source>
        <dbReference type="Pfam" id="PF01467"/>
    </source>
</evidence>
<keyword evidence="5 11" id="KW-0808">Transferase</keyword>
<evidence type="ECO:0000313" key="14">
    <source>
        <dbReference type="Proteomes" id="UP000029989"/>
    </source>
</evidence>
<dbReference type="HAMAP" id="MF_00244">
    <property type="entry name" value="NaMN_adenylyltr"/>
    <property type="match status" value="1"/>
</dbReference>
<comment type="function">
    <text evidence="1 11">Catalyzes the reversible adenylation of nicotinate mononucleotide (NaMN) to nicotinic acid adenine dinucleotide (NaAD).</text>
</comment>
<evidence type="ECO:0000256" key="2">
    <source>
        <dbReference type="ARBA" id="ARBA00005019"/>
    </source>
</evidence>
<evidence type="ECO:0000256" key="11">
    <source>
        <dbReference type="HAMAP-Rule" id="MF_00244"/>
    </source>
</evidence>
<dbReference type="NCBIfam" id="TIGR00482">
    <property type="entry name" value="nicotinate (nicotinamide) nucleotide adenylyltransferase"/>
    <property type="match status" value="1"/>
</dbReference>
<evidence type="ECO:0000256" key="1">
    <source>
        <dbReference type="ARBA" id="ARBA00002324"/>
    </source>
</evidence>
<keyword evidence="8 11" id="KW-0067">ATP-binding</keyword>
<comment type="similarity">
    <text evidence="3 11">Belongs to the NadD family.</text>
</comment>
<reference evidence="13 14" key="1">
    <citation type="journal article" date="2015" name="Stand. Genomic Sci.">
        <title>Genomic information of the arsenic-resistant bacterium Lysobacter arseniciresistens type strain ZS79(T) and comparison of Lysobacter draft genomes.</title>
        <authorList>
            <person name="Liu L."/>
            <person name="Zhang S."/>
            <person name="Luo M."/>
            <person name="Wang G."/>
        </authorList>
    </citation>
    <scope>NUCLEOTIDE SEQUENCE [LARGE SCALE GENOMIC DNA]</scope>
    <source>
        <strain evidence="13 14">ZS79</strain>
    </source>
</reference>
<dbReference type="InterPro" id="IPR005248">
    <property type="entry name" value="NadD/NMNAT"/>
</dbReference>
<name>A0A0A0F420_9GAMM</name>
<comment type="caution">
    <text evidence="13">The sequence shown here is derived from an EMBL/GenBank/DDBJ whole genome shotgun (WGS) entry which is preliminary data.</text>
</comment>
<dbReference type="Proteomes" id="UP000029989">
    <property type="component" value="Unassembled WGS sequence"/>
</dbReference>
<dbReference type="InterPro" id="IPR014729">
    <property type="entry name" value="Rossmann-like_a/b/a_fold"/>
</dbReference>
<dbReference type="PANTHER" id="PTHR39321:SF3">
    <property type="entry name" value="PHOSPHOPANTETHEINE ADENYLYLTRANSFERASE"/>
    <property type="match status" value="1"/>
</dbReference>
<organism evidence="13 14">
    <name type="scientific">Lysobacter arseniciresistens ZS79</name>
    <dbReference type="NCBI Taxonomy" id="913325"/>
    <lineage>
        <taxon>Bacteria</taxon>
        <taxon>Pseudomonadati</taxon>
        <taxon>Pseudomonadota</taxon>
        <taxon>Gammaproteobacteria</taxon>
        <taxon>Lysobacterales</taxon>
        <taxon>Lysobacteraceae</taxon>
        <taxon>Novilysobacter</taxon>
    </lineage>
</organism>
<dbReference type="Pfam" id="PF01467">
    <property type="entry name" value="CTP_transf_like"/>
    <property type="match status" value="1"/>
</dbReference>
<evidence type="ECO:0000256" key="3">
    <source>
        <dbReference type="ARBA" id="ARBA00009014"/>
    </source>
</evidence>
<dbReference type="UniPathway" id="UPA00253">
    <property type="reaction ID" value="UER00332"/>
</dbReference>
<dbReference type="STRING" id="913325.N799_13985"/>
<dbReference type="PANTHER" id="PTHR39321">
    <property type="entry name" value="NICOTINATE-NUCLEOTIDE ADENYLYLTRANSFERASE-RELATED"/>
    <property type="match status" value="1"/>
</dbReference>
<dbReference type="OrthoDB" id="5295945at2"/>
<dbReference type="EMBL" id="AVPT01000005">
    <property type="protein sequence ID" value="KGM57113.1"/>
    <property type="molecule type" value="Genomic_DNA"/>
</dbReference>
<dbReference type="GO" id="GO:0009435">
    <property type="term" value="P:NAD+ biosynthetic process"/>
    <property type="evidence" value="ECO:0007669"/>
    <property type="project" value="UniProtKB-UniRule"/>
</dbReference>
<dbReference type="GO" id="GO:0004515">
    <property type="term" value="F:nicotinate-nucleotide adenylyltransferase activity"/>
    <property type="evidence" value="ECO:0007669"/>
    <property type="project" value="UniProtKB-UniRule"/>
</dbReference>
<dbReference type="Gene3D" id="3.40.50.620">
    <property type="entry name" value="HUPs"/>
    <property type="match status" value="1"/>
</dbReference>
<keyword evidence="14" id="KW-1185">Reference proteome</keyword>
<comment type="pathway">
    <text evidence="2 11">Cofactor biosynthesis; NAD(+) biosynthesis; deamido-NAD(+) from nicotinate D-ribonucleotide: step 1/1.</text>
</comment>
<dbReference type="NCBIfam" id="NF000839">
    <property type="entry name" value="PRK00071.1-1"/>
    <property type="match status" value="1"/>
</dbReference>
<feature type="domain" description="Cytidyltransferase-like" evidence="12">
    <location>
        <begin position="4"/>
        <end position="184"/>
    </location>
</feature>
<keyword evidence="6 11" id="KW-0548">Nucleotidyltransferase</keyword>
<evidence type="ECO:0000256" key="8">
    <source>
        <dbReference type="ARBA" id="ARBA00022840"/>
    </source>
</evidence>
<evidence type="ECO:0000256" key="6">
    <source>
        <dbReference type="ARBA" id="ARBA00022695"/>
    </source>
</evidence>
<evidence type="ECO:0000256" key="10">
    <source>
        <dbReference type="ARBA" id="ARBA00048721"/>
    </source>
</evidence>
<keyword evidence="7 11" id="KW-0547">Nucleotide-binding</keyword>
<protein>
    <recommendedName>
        <fullName evidence="11">Probable nicotinate-nucleotide adenylyltransferase</fullName>
        <ecNumber evidence="11">2.7.7.18</ecNumber>
    </recommendedName>
    <alternativeName>
        <fullName evidence="11">Deamido-NAD(+) diphosphorylase</fullName>
    </alternativeName>
    <alternativeName>
        <fullName evidence="11">Deamido-NAD(+) pyrophosphorylase</fullName>
    </alternativeName>
    <alternativeName>
        <fullName evidence="11">Nicotinate mononucleotide adenylyltransferase</fullName>
        <shortName evidence="11">NaMN adenylyltransferase</shortName>
    </alternativeName>
</protein>
<gene>
    <name evidence="11" type="primary">nadD</name>
    <name evidence="13" type="ORF">N799_13985</name>
</gene>
<dbReference type="AlphaFoldDB" id="A0A0A0F420"/>
<sequence>MTVFYGGTFDPVHNGHLGVARHARDRLDATIRLMPAADPPHRDTPGAGAIHRARMLDLAVAGEPRLKVDRRELSRTTRSWTIDTLQGIRRELGDAAPVALLVGADSLLGLPQWKDWQALFELSHFVVAERPGIDLSPSVLPGPLAGWLDGRWTDSVAALNRAPGGRVLRLRQPLHEGSATAIRARVAAGRPLAGLVPDAVAAYIARHWLYAGGAASSASL</sequence>
<keyword evidence="4 11" id="KW-0662">Pyridine nucleotide biosynthesis</keyword>
<comment type="catalytic activity">
    <reaction evidence="10 11">
        <text>nicotinate beta-D-ribonucleotide + ATP + H(+) = deamido-NAD(+) + diphosphate</text>
        <dbReference type="Rhea" id="RHEA:22860"/>
        <dbReference type="ChEBI" id="CHEBI:15378"/>
        <dbReference type="ChEBI" id="CHEBI:30616"/>
        <dbReference type="ChEBI" id="CHEBI:33019"/>
        <dbReference type="ChEBI" id="CHEBI:57502"/>
        <dbReference type="ChEBI" id="CHEBI:58437"/>
        <dbReference type="EC" id="2.7.7.18"/>
    </reaction>
</comment>
<dbReference type="eggNOG" id="COG1057">
    <property type="taxonomic scope" value="Bacteria"/>
</dbReference>
<dbReference type="InterPro" id="IPR004821">
    <property type="entry name" value="Cyt_trans-like"/>
</dbReference>
<dbReference type="NCBIfam" id="TIGR00125">
    <property type="entry name" value="cyt_tran_rel"/>
    <property type="match status" value="1"/>
</dbReference>
<evidence type="ECO:0000256" key="5">
    <source>
        <dbReference type="ARBA" id="ARBA00022679"/>
    </source>
</evidence>
<evidence type="ECO:0000256" key="4">
    <source>
        <dbReference type="ARBA" id="ARBA00022642"/>
    </source>
</evidence>
<keyword evidence="9 11" id="KW-0520">NAD</keyword>
<dbReference type="CDD" id="cd02165">
    <property type="entry name" value="NMNAT"/>
    <property type="match status" value="1"/>
</dbReference>
<evidence type="ECO:0000256" key="9">
    <source>
        <dbReference type="ARBA" id="ARBA00023027"/>
    </source>
</evidence>
<dbReference type="EC" id="2.7.7.18" evidence="11"/>
<dbReference type="SUPFAM" id="SSF52374">
    <property type="entry name" value="Nucleotidylyl transferase"/>
    <property type="match status" value="1"/>
</dbReference>
<evidence type="ECO:0000313" key="13">
    <source>
        <dbReference type="EMBL" id="KGM57113.1"/>
    </source>
</evidence>
<dbReference type="GO" id="GO:0005524">
    <property type="term" value="F:ATP binding"/>
    <property type="evidence" value="ECO:0007669"/>
    <property type="project" value="UniProtKB-KW"/>
</dbReference>